<organism evidence="2 3">
    <name type="scientific">Rhizopus stolonifer</name>
    <name type="common">Rhizopus nigricans</name>
    <dbReference type="NCBI Taxonomy" id="4846"/>
    <lineage>
        <taxon>Eukaryota</taxon>
        <taxon>Fungi</taxon>
        <taxon>Fungi incertae sedis</taxon>
        <taxon>Mucoromycota</taxon>
        <taxon>Mucoromycotina</taxon>
        <taxon>Mucoromycetes</taxon>
        <taxon>Mucorales</taxon>
        <taxon>Mucorineae</taxon>
        <taxon>Rhizopodaceae</taxon>
        <taxon>Rhizopus</taxon>
    </lineage>
</organism>
<reference evidence="2 3" key="1">
    <citation type="journal article" date="2018" name="G3 (Bethesda)">
        <title>Phylogenetic and Phylogenomic Definition of Rhizopus Species.</title>
        <authorList>
            <person name="Gryganskyi A.P."/>
            <person name="Golan J."/>
            <person name="Dolatabadi S."/>
            <person name="Mondo S."/>
            <person name="Robb S."/>
            <person name="Idnurm A."/>
            <person name="Muszewska A."/>
            <person name="Steczkiewicz K."/>
            <person name="Masonjones S."/>
            <person name="Liao H.L."/>
            <person name="Gajdeczka M.T."/>
            <person name="Anike F."/>
            <person name="Vuek A."/>
            <person name="Anishchenko I.M."/>
            <person name="Voigt K."/>
            <person name="de Hoog G.S."/>
            <person name="Smith M.E."/>
            <person name="Heitman J."/>
            <person name="Vilgalys R."/>
            <person name="Stajich J.E."/>
        </authorList>
    </citation>
    <scope>NUCLEOTIDE SEQUENCE [LARGE SCALE GENOMIC DNA]</scope>
    <source>
        <strain evidence="2 3">LSU 92-RS-03</strain>
    </source>
</reference>
<comment type="caution">
    <text evidence="2">The sequence shown here is derived from an EMBL/GenBank/DDBJ whole genome shotgun (WGS) entry which is preliminary data.</text>
</comment>
<feature type="domain" description="DH" evidence="1">
    <location>
        <begin position="10"/>
        <end position="188"/>
    </location>
</feature>
<dbReference type="PANTHER" id="PTHR12673:SF159">
    <property type="entry name" value="LD03170P"/>
    <property type="match status" value="1"/>
</dbReference>
<dbReference type="InterPro" id="IPR051092">
    <property type="entry name" value="FYVE_RhoGEF_PH"/>
</dbReference>
<dbReference type="PROSITE" id="PS50010">
    <property type="entry name" value="DH_2"/>
    <property type="match status" value="1"/>
</dbReference>
<evidence type="ECO:0000313" key="3">
    <source>
        <dbReference type="Proteomes" id="UP000253551"/>
    </source>
</evidence>
<dbReference type="InterPro" id="IPR000219">
    <property type="entry name" value="DH_dom"/>
</dbReference>
<evidence type="ECO:0000259" key="1">
    <source>
        <dbReference type="PROSITE" id="PS50010"/>
    </source>
</evidence>
<dbReference type="AlphaFoldDB" id="A0A367IL96"/>
<dbReference type="SMART" id="SM00325">
    <property type="entry name" value="RhoGEF"/>
    <property type="match status" value="1"/>
</dbReference>
<sequence>MQCAEKHRAIAKFITSELYATEKSFYQFLLFVRSSYMEPMEKNSQNRTTLFRSNDDVYVLFYHLPDLVSVASKMLYKLETYDFDDCPGLVIGRIFKELEQDLVIFLKYAVHYRGHMKAIRRASHSARSNNKVEYNRLGLADYLIAPFQRVPRYELLLNDLCKYATDQHGDLIYARNMISSLAATMNQVQQNISVNK</sequence>
<proteinExistence type="predicted"/>
<dbReference type="Gene3D" id="1.20.900.10">
    <property type="entry name" value="Dbl homology (DH) domain"/>
    <property type="match status" value="1"/>
</dbReference>
<accession>A0A367IL96</accession>
<dbReference type="SUPFAM" id="SSF48065">
    <property type="entry name" value="DBL homology domain (DH-domain)"/>
    <property type="match status" value="1"/>
</dbReference>
<name>A0A367IL96_RHIST</name>
<evidence type="ECO:0000313" key="2">
    <source>
        <dbReference type="EMBL" id="RCH78406.1"/>
    </source>
</evidence>
<dbReference type="GO" id="GO:0005737">
    <property type="term" value="C:cytoplasm"/>
    <property type="evidence" value="ECO:0007669"/>
    <property type="project" value="TreeGrafter"/>
</dbReference>
<dbReference type="InterPro" id="IPR035899">
    <property type="entry name" value="DBL_dom_sf"/>
</dbReference>
<gene>
    <name evidence="2" type="ORF">CU098_006156</name>
</gene>
<dbReference type="STRING" id="4846.A0A367IL96"/>
<dbReference type="Proteomes" id="UP000253551">
    <property type="component" value="Unassembled WGS sequence"/>
</dbReference>
<protein>
    <recommendedName>
        <fullName evidence="1">DH domain-containing protein</fullName>
    </recommendedName>
</protein>
<dbReference type="OrthoDB" id="660555at2759"/>
<dbReference type="PANTHER" id="PTHR12673">
    <property type="entry name" value="FACIOGENITAL DYSPLASIA PROTEIN"/>
    <property type="match status" value="1"/>
</dbReference>
<dbReference type="GO" id="GO:0005085">
    <property type="term" value="F:guanyl-nucleotide exchange factor activity"/>
    <property type="evidence" value="ECO:0007669"/>
    <property type="project" value="InterPro"/>
</dbReference>
<keyword evidence="3" id="KW-1185">Reference proteome</keyword>
<dbReference type="Pfam" id="PF00621">
    <property type="entry name" value="RhoGEF"/>
    <property type="match status" value="1"/>
</dbReference>
<dbReference type="EMBL" id="PJQM01007270">
    <property type="protein sequence ID" value="RCH78406.1"/>
    <property type="molecule type" value="Genomic_DNA"/>
</dbReference>